<dbReference type="AlphaFoldDB" id="A0A6A4DQ85"/>
<dbReference type="Proteomes" id="UP000434957">
    <property type="component" value="Unassembled WGS sequence"/>
</dbReference>
<keyword evidence="2" id="KW-1185">Reference proteome</keyword>
<gene>
    <name evidence="1" type="ORF">PR003_g20078</name>
</gene>
<protein>
    <submittedName>
        <fullName evidence="1">Uncharacterized protein</fullName>
    </submittedName>
</protein>
<reference evidence="1 2" key="1">
    <citation type="submission" date="2018-08" db="EMBL/GenBank/DDBJ databases">
        <title>Genomic investigation of the strawberry pathogen Phytophthora fragariae indicates pathogenicity is determined by transcriptional variation in three key races.</title>
        <authorList>
            <person name="Adams T.M."/>
            <person name="Armitage A.D."/>
            <person name="Sobczyk M.K."/>
            <person name="Bates H.J."/>
            <person name="Dunwell J.M."/>
            <person name="Nellist C.F."/>
            <person name="Harrison R.J."/>
        </authorList>
    </citation>
    <scope>NUCLEOTIDE SEQUENCE [LARGE SCALE GENOMIC DNA]</scope>
    <source>
        <strain evidence="1 2">SCRP333</strain>
    </source>
</reference>
<comment type="caution">
    <text evidence="1">The sequence shown here is derived from an EMBL/GenBank/DDBJ whole genome shotgun (WGS) entry which is preliminary data.</text>
</comment>
<proteinExistence type="predicted"/>
<dbReference type="EMBL" id="QXFT01001750">
    <property type="protein sequence ID" value="KAE9311171.1"/>
    <property type="molecule type" value="Genomic_DNA"/>
</dbReference>
<organism evidence="1 2">
    <name type="scientific">Phytophthora rubi</name>
    <dbReference type="NCBI Taxonomy" id="129364"/>
    <lineage>
        <taxon>Eukaryota</taxon>
        <taxon>Sar</taxon>
        <taxon>Stramenopiles</taxon>
        <taxon>Oomycota</taxon>
        <taxon>Peronosporomycetes</taxon>
        <taxon>Peronosporales</taxon>
        <taxon>Peronosporaceae</taxon>
        <taxon>Phytophthora</taxon>
    </lineage>
</organism>
<name>A0A6A4DQ85_9STRA</name>
<evidence type="ECO:0000313" key="1">
    <source>
        <dbReference type="EMBL" id="KAE9311171.1"/>
    </source>
</evidence>
<evidence type="ECO:0000313" key="2">
    <source>
        <dbReference type="Proteomes" id="UP000434957"/>
    </source>
</evidence>
<accession>A0A6A4DQ85</accession>
<sequence>MEDKWAFLQPWQEILHECKTLHDSLDVVDSREFRASHLPVRASLRCWPSLPKGYEQLAGRCVLPIPFPASRHDGEKLQRIREAMELFNVLATVSRPAFVQLLADCVVVADNFDDLLTPDFLFVFPVWECYLVGTVGSEDVVAEGSTVSWGALFGCPDDPREYSTEFCAAMETLEEMRRQVTEALCDFMGRQATPEWGEGCSEIEWTAEHVAVPTKGVQDAATSIGAELSVDSFSRKLGSLFDVDVPAVVQLCAVSDCTKMLKTWEDLAPSSEILSVETMKPNFSAPGGANVATALSRMNLTALRLSLDEIVDSVATSEAASSAGFLLSTLVCSRPVYQAPENYICGSSTRTRQGQLSDLEVTFAGDYAAGPVGFLSAMTESVSIQKLTLNMGTLGDRIWWLNQVRWGWLAYALWSNASSASAQSVRLTNIHLTASAVASVATAIANCYPPSILEQSTPGHSTYGFIDVKEGTKLRPRVLDGRDADNNVVLSRGFRCRARYDPTEMGDQAEVIVPGYGVCDLDLGDATHRFIPSDRQGHQSHALQSLSLEFFQIEDPSLVPDLLNLIGGSLRSLRMGMFWRGRRRCIALDTVAVACPRLEELHLTDFDVVLSSHRELDNWVRHSAGWISQSISQASDRVGAVNCHNNSRSRVTIHGSDTVTGLADRLRDPACRMSYQLEVLEIAVPRSVQRRTAYADAFTSLNDDYLAAAKERFPSRSKAAVISVVDEACDNARAVHRLNESMMGFIFEFAATPKRRVVRVTM</sequence>